<reference evidence="1" key="1">
    <citation type="submission" date="2014-05" db="EMBL/GenBank/DDBJ databases">
        <authorList>
            <person name="Chronopoulou M."/>
        </authorList>
    </citation>
    <scope>NUCLEOTIDE SEQUENCE</scope>
    <source>
        <tissue evidence="1">Whole organism</tissue>
    </source>
</reference>
<dbReference type="EMBL" id="HACA01018639">
    <property type="protein sequence ID" value="CDW36000.1"/>
    <property type="molecule type" value="Transcribed_RNA"/>
</dbReference>
<proteinExistence type="predicted"/>
<name>A0A0K2UD82_LEPSM</name>
<organism evidence="1">
    <name type="scientific">Lepeophtheirus salmonis</name>
    <name type="common">Salmon louse</name>
    <name type="synonym">Caligus salmonis</name>
    <dbReference type="NCBI Taxonomy" id="72036"/>
    <lineage>
        <taxon>Eukaryota</taxon>
        <taxon>Metazoa</taxon>
        <taxon>Ecdysozoa</taxon>
        <taxon>Arthropoda</taxon>
        <taxon>Crustacea</taxon>
        <taxon>Multicrustacea</taxon>
        <taxon>Hexanauplia</taxon>
        <taxon>Copepoda</taxon>
        <taxon>Siphonostomatoida</taxon>
        <taxon>Caligidae</taxon>
        <taxon>Lepeophtheirus</taxon>
    </lineage>
</organism>
<sequence length="78" mass="9196">FKSGTSLDLNIMPTIRSMFMNSLLSLRNCPNQLFTMLPILSRSLMVWEHLQRRHMIFLANIVIKLMEYTIKMKVHVDS</sequence>
<feature type="non-terminal residue" evidence="1">
    <location>
        <position position="1"/>
    </location>
</feature>
<evidence type="ECO:0000313" key="1">
    <source>
        <dbReference type="EMBL" id="CDW36000.1"/>
    </source>
</evidence>
<dbReference type="AlphaFoldDB" id="A0A0K2UD82"/>
<accession>A0A0K2UD82</accession>
<protein>
    <submittedName>
        <fullName evidence="1">Uncharacterized protein</fullName>
    </submittedName>
</protein>